<name>A0ABU7ED30_9TELE</name>
<dbReference type="Proteomes" id="UP001352852">
    <property type="component" value="Unassembled WGS sequence"/>
</dbReference>
<organism evidence="2 3">
    <name type="scientific">Characodon lateralis</name>
    <dbReference type="NCBI Taxonomy" id="208331"/>
    <lineage>
        <taxon>Eukaryota</taxon>
        <taxon>Metazoa</taxon>
        <taxon>Chordata</taxon>
        <taxon>Craniata</taxon>
        <taxon>Vertebrata</taxon>
        <taxon>Euteleostomi</taxon>
        <taxon>Actinopterygii</taxon>
        <taxon>Neopterygii</taxon>
        <taxon>Teleostei</taxon>
        <taxon>Neoteleostei</taxon>
        <taxon>Acanthomorphata</taxon>
        <taxon>Ovalentaria</taxon>
        <taxon>Atherinomorphae</taxon>
        <taxon>Cyprinodontiformes</taxon>
        <taxon>Goodeidae</taxon>
        <taxon>Characodon</taxon>
    </lineage>
</organism>
<reference evidence="2 3" key="1">
    <citation type="submission" date="2021-06" db="EMBL/GenBank/DDBJ databases">
        <authorList>
            <person name="Palmer J.M."/>
        </authorList>
    </citation>
    <scope>NUCLEOTIDE SEQUENCE [LARGE SCALE GENOMIC DNA]</scope>
    <source>
        <strain evidence="2 3">CL_MEX2019</strain>
        <tissue evidence="2">Muscle</tissue>
    </source>
</reference>
<dbReference type="EMBL" id="JAHUTJ010052421">
    <property type="protein sequence ID" value="MED6285173.1"/>
    <property type="molecule type" value="Genomic_DNA"/>
</dbReference>
<feature type="region of interest" description="Disordered" evidence="1">
    <location>
        <begin position="77"/>
        <end position="104"/>
    </location>
</feature>
<protein>
    <submittedName>
        <fullName evidence="2">Uncharacterized protein</fullName>
    </submittedName>
</protein>
<sequence>FPLICPPFPPQICIRASSQGRRLPYLLTCSLLFQMRTKARESSTLIDCRNDLGGGAPVSLKELGFLLPAVKAAVGSSEKTSQVPPPCSLPPSTAPPPPCRERAG</sequence>
<feature type="non-terminal residue" evidence="2">
    <location>
        <position position="1"/>
    </location>
</feature>
<keyword evidence="3" id="KW-1185">Reference proteome</keyword>
<feature type="compositionally biased region" description="Pro residues" evidence="1">
    <location>
        <begin position="83"/>
        <end position="98"/>
    </location>
</feature>
<evidence type="ECO:0000313" key="3">
    <source>
        <dbReference type="Proteomes" id="UP001352852"/>
    </source>
</evidence>
<gene>
    <name evidence="2" type="ORF">CHARACLAT_026611</name>
</gene>
<evidence type="ECO:0000256" key="1">
    <source>
        <dbReference type="SAM" id="MobiDB-lite"/>
    </source>
</evidence>
<accession>A0ABU7ED30</accession>
<evidence type="ECO:0000313" key="2">
    <source>
        <dbReference type="EMBL" id="MED6285173.1"/>
    </source>
</evidence>
<proteinExistence type="predicted"/>
<comment type="caution">
    <text evidence="2">The sequence shown here is derived from an EMBL/GenBank/DDBJ whole genome shotgun (WGS) entry which is preliminary data.</text>
</comment>